<keyword evidence="8" id="KW-1185">Reference proteome</keyword>
<evidence type="ECO:0000256" key="3">
    <source>
        <dbReference type="ARBA" id="ARBA00010181"/>
    </source>
</evidence>
<name>A0A6M8U6I4_9GAMM</name>
<comment type="catalytic activity">
    <reaction evidence="1">
        <text>(S)-malate = fumarate + H2O</text>
        <dbReference type="Rhea" id="RHEA:12460"/>
        <dbReference type="ChEBI" id="CHEBI:15377"/>
        <dbReference type="ChEBI" id="CHEBI:15589"/>
        <dbReference type="ChEBI" id="CHEBI:29806"/>
        <dbReference type="EC" id="4.2.1.2"/>
    </reaction>
</comment>
<dbReference type="KEGG" id="pmak:PMPD1_1317"/>
<evidence type="ECO:0000256" key="1">
    <source>
        <dbReference type="ARBA" id="ARBA00000929"/>
    </source>
</evidence>
<comment type="function">
    <text evidence="2">In vitro catalyzes the addition of water to fumarate, forming malate. Cannot catalyze the reverse reaction. Cannot use the cis-isomer maleate as substrate.</text>
</comment>
<dbReference type="InterPro" id="IPR024493">
    <property type="entry name" value="FumD"/>
</dbReference>
<dbReference type="EC" id="4.2.1.2" evidence="4"/>
<proteinExistence type="inferred from homology"/>
<comment type="similarity">
    <text evidence="3">Belongs to the FumD family.</text>
</comment>
<dbReference type="GO" id="GO:0004333">
    <property type="term" value="F:fumarate hydratase activity"/>
    <property type="evidence" value="ECO:0007669"/>
    <property type="project" value="UniProtKB-EC"/>
</dbReference>
<gene>
    <name evidence="7" type="ORF">PMPD1_1317</name>
</gene>
<organism evidence="7 8">
    <name type="scientific">Paramixta manurensis</name>
    <dbReference type="NCBI Taxonomy" id="2740817"/>
    <lineage>
        <taxon>Bacteria</taxon>
        <taxon>Pseudomonadati</taxon>
        <taxon>Pseudomonadota</taxon>
        <taxon>Gammaproteobacteria</taxon>
        <taxon>Enterobacterales</taxon>
        <taxon>Erwiniaceae</taxon>
        <taxon>Paramixta</taxon>
    </lineage>
</organism>
<dbReference type="Proteomes" id="UP000505325">
    <property type="component" value="Chromosome"/>
</dbReference>
<reference evidence="7 8" key="1">
    <citation type="submission" date="2020-06" db="EMBL/GenBank/DDBJ databases">
        <title>Genome sequence of Paramixta manurensis strain PD-1.</title>
        <authorList>
            <person name="Lee C.W."/>
            <person name="Kim J."/>
        </authorList>
    </citation>
    <scope>NUCLEOTIDE SEQUENCE [LARGE SCALE GENOMIC DNA]</scope>
    <source>
        <strain evidence="7 8">PD-1</strain>
    </source>
</reference>
<evidence type="ECO:0000256" key="6">
    <source>
        <dbReference type="ARBA" id="ARBA00023239"/>
    </source>
</evidence>
<protein>
    <recommendedName>
        <fullName evidence="5">Fumarase D</fullName>
        <ecNumber evidence="4">4.2.1.2</ecNumber>
    </recommendedName>
</protein>
<accession>A0A6M8U6I4</accession>
<dbReference type="Pfam" id="PF10965">
    <property type="entry name" value="DUF2767"/>
    <property type="match status" value="1"/>
</dbReference>
<dbReference type="EMBL" id="CP054212">
    <property type="protein sequence ID" value="QKJ86276.1"/>
    <property type="molecule type" value="Genomic_DNA"/>
</dbReference>
<evidence type="ECO:0000313" key="8">
    <source>
        <dbReference type="Proteomes" id="UP000505325"/>
    </source>
</evidence>
<evidence type="ECO:0000256" key="5">
    <source>
        <dbReference type="ARBA" id="ARBA00015109"/>
    </source>
</evidence>
<evidence type="ECO:0000256" key="4">
    <source>
        <dbReference type="ARBA" id="ARBA00012921"/>
    </source>
</evidence>
<evidence type="ECO:0000256" key="2">
    <source>
        <dbReference type="ARBA" id="ARBA00003131"/>
    </source>
</evidence>
<evidence type="ECO:0000313" key="7">
    <source>
        <dbReference type="EMBL" id="QKJ86276.1"/>
    </source>
</evidence>
<dbReference type="RefSeq" id="WP_173633303.1">
    <property type="nucleotide sequence ID" value="NZ_CP054212.1"/>
</dbReference>
<sequence length="70" mass="8122">MSDIFDAFNSEEHYGTLCKILGDAVFNLHREGGKITQQAIAARLSQERRDRDDRDEDKYYETIIRVLTEG</sequence>
<dbReference type="AlphaFoldDB" id="A0A6M8U6I4"/>
<keyword evidence="6" id="KW-0456">Lyase</keyword>